<comment type="caution">
    <text evidence="3">The sequence shown here is derived from an EMBL/GenBank/DDBJ whole genome shotgun (WGS) entry which is preliminary data.</text>
</comment>
<evidence type="ECO:0000256" key="2">
    <source>
        <dbReference type="SAM" id="Phobius"/>
    </source>
</evidence>
<protein>
    <submittedName>
        <fullName evidence="3">Uncharacterized protein</fullName>
    </submittedName>
</protein>
<accession>A0ABR1HDG8</accession>
<evidence type="ECO:0000313" key="3">
    <source>
        <dbReference type="EMBL" id="KAK7419099.1"/>
    </source>
</evidence>
<name>A0ABR1HDG8_9HYPO</name>
<evidence type="ECO:0000256" key="1">
    <source>
        <dbReference type="SAM" id="MobiDB-lite"/>
    </source>
</evidence>
<keyword evidence="2" id="KW-1133">Transmembrane helix</keyword>
<dbReference type="EMBL" id="JAZAVK010000156">
    <property type="protein sequence ID" value="KAK7419099.1"/>
    <property type="molecule type" value="Genomic_DNA"/>
</dbReference>
<keyword evidence="4" id="KW-1185">Reference proteome</keyword>
<feature type="compositionally biased region" description="Pro residues" evidence="1">
    <location>
        <begin position="223"/>
        <end position="252"/>
    </location>
</feature>
<evidence type="ECO:0000313" key="4">
    <source>
        <dbReference type="Proteomes" id="UP001498421"/>
    </source>
</evidence>
<keyword evidence="2" id="KW-0812">Transmembrane</keyword>
<organism evidence="3 4">
    <name type="scientific">Neonectria magnoliae</name>
    <dbReference type="NCBI Taxonomy" id="2732573"/>
    <lineage>
        <taxon>Eukaryota</taxon>
        <taxon>Fungi</taxon>
        <taxon>Dikarya</taxon>
        <taxon>Ascomycota</taxon>
        <taxon>Pezizomycotina</taxon>
        <taxon>Sordariomycetes</taxon>
        <taxon>Hypocreomycetidae</taxon>
        <taxon>Hypocreales</taxon>
        <taxon>Nectriaceae</taxon>
        <taxon>Neonectria</taxon>
    </lineage>
</organism>
<feature type="transmembrane region" description="Helical" evidence="2">
    <location>
        <begin position="262"/>
        <end position="287"/>
    </location>
</feature>
<reference evidence="3 4" key="1">
    <citation type="journal article" date="2025" name="Microbiol. Resour. Announc.">
        <title>Draft genome sequences for Neonectria magnoliae and Neonectria punicea, canker pathogens of Liriodendron tulipifera and Acer saccharum in West Virginia.</title>
        <authorList>
            <person name="Petronek H.M."/>
            <person name="Kasson M.T."/>
            <person name="Metheny A.M."/>
            <person name="Stauder C.M."/>
            <person name="Lovett B."/>
            <person name="Lynch S.C."/>
            <person name="Garnas J.R."/>
            <person name="Kasson L.R."/>
            <person name="Stajich J.E."/>
        </authorList>
    </citation>
    <scope>NUCLEOTIDE SEQUENCE [LARGE SCALE GENOMIC DNA]</scope>
    <source>
        <strain evidence="3 4">NRRL 64651</strain>
    </source>
</reference>
<dbReference type="Proteomes" id="UP001498421">
    <property type="component" value="Unassembled WGS sequence"/>
</dbReference>
<feature type="region of interest" description="Disordered" evidence="1">
    <location>
        <begin position="222"/>
        <end position="253"/>
    </location>
</feature>
<proteinExistence type="predicted"/>
<sequence length="291" mass="32410">MIIQTLDETLIQQMTLNETLIQTLDKMGQHHLELAQHTKPSPENDHGLTKWQWAFCNLVALLYGSGCDFSSFKDWVYNLDSQGPPALCNLSRDKLNTHIGIQARGLPSADIDNQVKTLQDKVKTHTGKAFVFHEAGPKDLKPINREPVDYITWILKVTHFEVDWADLDEKSNDLYVAILLGLVLGRLGKVIGASTSITDAIPGVLEQYERGEGLLPYLNVPQRTPPPGSTFPPPRSTFPPPAPQPAPQPAPPQHSRLYSDNLLAAVIVFLFVMQVLFLLMVMATFIAQTKK</sequence>
<keyword evidence="2" id="KW-0472">Membrane</keyword>
<gene>
    <name evidence="3" type="ORF">QQZ08_011002</name>
</gene>